<gene>
    <name evidence="5" type="ORF">Cvel_22105</name>
</gene>
<feature type="compositionally biased region" description="Basic and acidic residues" evidence="3">
    <location>
        <begin position="619"/>
        <end position="630"/>
    </location>
</feature>
<dbReference type="AlphaFoldDB" id="A0A0G4GJ21"/>
<dbReference type="InterPro" id="IPR005148">
    <property type="entry name" value="Arg-tRNA-synth_N"/>
</dbReference>
<organism evidence="5">
    <name type="scientific">Chromera velia CCMP2878</name>
    <dbReference type="NCBI Taxonomy" id="1169474"/>
    <lineage>
        <taxon>Eukaryota</taxon>
        <taxon>Sar</taxon>
        <taxon>Alveolata</taxon>
        <taxon>Colpodellida</taxon>
        <taxon>Chromeraceae</taxon>
        <taxon>Chromera</taxon>
    </lineage>
</organism>
<dbReference type="GO" id="GO:0006420">
    <property type="term" value="P:arginyl-tRNA aminoacylation"/>
    <property type="evidence" value="ECO:0007669"/>
    <property type="project" value="InterPro"/>
</dbReference>
<dbReference type="EMBL" id="CDMZ01001260">
    <property type="protein sequence ID" value="CEM29832.1"/>
    <property type="molecule type" value="Genomic_DNA"/>
</dbReference>
<keyword evidence="1" id="KW-0949">S-adenosyl-L-methionine</keyword>
<feature type="compositionally biased region" description="Basic and acidic residues" evidence="3">
    <location>
        <begin position="122"/>
        <end position="140"/>
    </location>
</feature>
<dbReference type="PROSITE" id="PS51668">
    <property type="entry name" value="TSAA_2"/>
    <property type="match status" value="1"/>
</dbReference>
<evidence type="ECO:0000256" key="1">
    <source>
        <dbReference type="ARBA" id="ARBA00022691"/>
    </source>
</evidence>
<evidence type="ECO:0000259" key="4">
    <source>
        <dbReference type="PROSITE" id="PS51668"/>
    </source>
</evidence>
<dbReference type="Pfam" id="PF01980">
    <property type="entry name" value="TrmO_N"/>
    <property type="match status" value="1"/>
</dbReference>
<feature type="domain" description="TsaA-like" evidence="4">
    <location>
        <begin position="155"/>
        <end position="320"/>
    </location>
</feature>
<evidence type="ECO:0000256" key="3">
    <source>
        <dbReference type="SAM" id="MobiDB-lite"/>
    </source>
</evidence>
<proteinExistence type="inferred from homology"/>
<reference evidence="5" key="1">
    <citation type="submission" date="2014-11" db="EMBL/GenBank/DDBJ databases">
        <authorList>
            <person name="Otto D Thomas"/>
            <person name="Naeem Raeece"/>
        </authorList>
    </citation>
    <scope>NUCLEOTIDE SEQUENCE</scope>
</reference>
<dbReference type="VEuPathDB" id="CryptoDB:Cvel_22105"/>
<feature type="compositionally biased region" description="Basic and acidic residues" evidence="3">
    <location>
        <begin position="438"/>
        <end position="462"/>
    </location>
</feature>
<feature type="compositionally biased region" description="Basic and acidic residues" evidence="3">
    <location>
        <begin position="354"/>
        <end position="374"/>
    </location>
</feature>
<dbReference type="InterPro" id="IPR036414">
    <property type="entry name" value="YaeB_N_sf"/>
</dbReference>
<dbReference type="GO" id="GO:0004814">
    <property type="term" value="F:arginine-tRNA ligase activity"/>
    <property type="evidence" value="ECO:0007669"/>
    <property type="project" value="InterPro"/>
</dbReference>
<dbReference type="PANTHER" id="PTHR12818:SF0">
    <property type="entry name" value="TRNA (ADENINE(37)-N6)-METHYLTRANSFERASE"/>
    <property type="match status" value="1"/>
</dbReference>
<feature type="region of interest" description="Disordered" evidence="3">
    <location>
        <begin position="332"/>
        <end position="374"/>
    </location>
</feature>
<feature type="region of interest" description="Disordered" evidence="3">
    <location>
        <begin position="105"/>
        <end position="150"/>
    </location>
</feature>
<dbReference type="Pfam" id="PF03485">
    <property type="entry name" value="Arg_tRNA_synt_N"/>
    <property type="match status" value="1"/>
</dbReference>
<evidence type="ECO:0000313" key="5">
    <source>
        <dbReference type="EMBL" id="CEM29832.1"/>
    </source>
</evidence>
<dbReference type="InterPro" id="IPR040372">
    <property type="entry name" value="YaeB-like"/>
</dbReference>
<comment type="similarity">
    <text evidence="2">Belongs to the tRNA methyltransferase O family.</text>
</comment>
<evidence type="ECO:0000256" key="2">
    <source>
        <dbReference type="ARBA" id="ARBA00033753"/>
    </source>
</evidence>
<feature type="compositionally biased region" description="Basic and acidic residues" evidence="3">
    <location>
        <begin position="522"/>
        <end position="536"/>
    </location>
</feature>
<feature type="compositionally biased region" description="Basic and acidic residues" evidence="3">
    <location>
        <begin position="487"/>
        <end position="498"/>
    </location>
</feature>
<dbReference type="InterPro" id="IPR023370">
    <property type="entry name" value="TrmO-like_N"/>
</dbReference>
<dbReference type="PANTHER" id="PTHR12818">
    <property type="entry name" value="TRNA (ADENINE(37)-N6)-METHYLTRANSFERASE"/>
    <property type="match status" value="1"/>
</dbReference>
<feature type="region of interest" description="Disordered" evidence="3">
    <location>
        <begin position="617"/>
        <end position="643"/>
    </location>
</feature>
<dbReference type="Gene3D" id="2.40.30.70">
    <property type="entry name" value="YaeB-like"/>
    <property type="match status" value="1"/>
</dbReference>
<name>A0A0G4GJ21_9ALVE</name>
<feature type="region of interest" description="Disordered" evidence="3">
    <location>
        <begin position="433"/>
        <end position="498"/>
    </location>
</feature>
<dbReference type="InterPro" id="IPR036413">
    <property type="entry name" value="YaeB-like_sf"/>
</dbReference>
<feature type="region of interest" description="Disordered" evidence="3">
    <location>
        <begin position="510"/>
        <end position="536"/>
    </location>
</feature>
<feature type="region of interest" description="Disordered" evidence="3">
    <location>
        <begin position="221"/>
        <end position="270"/>
    </location>
</feature>
<accession>A0A0G4GJ21</accession>
<dbReference type="CDD" id="cd09281">
    <property type="entry name" value="UPF0066"/>
    <property type="match status" value="1"/>
</dbReference>
<dbReference type="GO" id="GO:0005524">
    <property type="term" value="F:ATP binding"/>
    <property type="evidence" value="ECO:0007669"/>
    <property type="project" value="InterPro"/>
</dbReference>
<protein>
    <recommendedName>
        <fullName evidence="4">TsaA-like domain-containing protein</fullName>
    </recommendedName>
</protein>
<dbReference type="GO" id="GO:0005737">
    <property type="term" value="C:cytoplasm"/>
    <property type="evidence" value="ECO:0007669"/>
    <property type="project" value="InterPro"/>
</dbReference>
<feature type="compositionally biased region" description="Acidic residues" evidence="3">
    <location>
        <begin position="110"/>
        <end position="121"/>
    </location>
</feature>
<feature type="compositionally biased region" description="Basic and acidic residues" evidence="3">
    <location>
        <begin position="223"/>
        <end position="242"/>
    </location>
</feature>
<sequence>MEDRLRHLIREAFFEEQQAEAGVISADVTLQEDIVISRPKTPIYGDFSSNALIVCARKSCTSSDKGDLSAQWAQNGDDRLLFKCESRSRGFLNFFLLSSEEKEKGVGEAEAAEGDEEEEEGREGNKGNREETKGSTKTHEGGGVPGSSSSRLWTLRQIGSVRSCYREKFGTPRQGALCPDSRAVIELFPEIGEQSMDGLEDFSHVWVFFVFHLSLPAASARTTGREESQAVQDREKEGEEKAFSGVLSSHARVRPPKRDGKSTGVLATRAPHRPSSIGLSVCRIEWVSSRRLCVSAHDLIDGTPVLDLKPYHPLDGLPCVAALSLQVPPSEPWAPQGAIAASEGESPSHCTQPQEKDKDLHQPQPDEAKGNLKREALRAPSWLEKPLEPSSLMPVVFLEPALSSLVSLGRQALGRYVARLQRRKKLIVIEEEDEAKEEEGIRQEASEGSKEMDSSAKLHQHDAPSVSANAAAESDSAKTPAGSGSCREPRNPTKRDQHPISIHAAELDAALEGDPDPQGDSAVERSRRGDTTEDGRALSRLQKMDALMARLPMNADGGVPPFELLNSFASFLRLVRQTLGADPRSPQMKRQEYGEQHQVFLDTFEVLYRVRRGMVKVSKGGEESREKQEENESAEVLSISKAP</sequence>
<dbReference type="SUPFAM" id="SSF118196">
    <property type="entry name" value="YaeB-like"/>
    <property type="match status" value="1"/>
</dbReference>